<evidence type="ECO:0000313" key="2">
    <source>
        <dbReference type="EMBL" id="CAG7733856.1"/>
    </source>
</evidence>
<dbReference type="SMART" id="SM01361">
    <property type="entry name" value="A2M_recep"/>
    <property type="match status" value="1"/>
</dbReference>
<feature type="non-terminal residue" evidence="2">
    <location>
        <position position="347"/>
    </location>
</feature>
<dbReference type="InterPro" id="IPR011626">
    <property type="entry name" value="Alpha-macroglobulin_TED"/>
</dbReference>
<keyword evidence="3" id="KW-1185">Reference proteome</keyword>
<proteinExistence type="predicted"/>
<reference evidence="2" key="1">
    <citation type="submission" date="2021-06" db="EMBL/GenBank/DDBJ databases">
        <authorList>
            <person name="Hodson N. C."/>
            <person name="Mongue J. A."/>
            <person name="Jaron S. K."/>
        </authorList>
    </citation>
    <scope>NUCLEOTIDE SEQUENCE</scope>
</reference>
<dbReference type="Pfam" id="PF07678">
    <property type="entry name" value="TED_complement"/>
    <property type="match status" value="1"/>
</dbReference>
<gene>
    <name evidence="2" type="ORF">AFUS01_LOCUS22277</name>
</gene>
<dbReference type="OrthoDB" id="6359008at2759"/>
<evidence type="ECO:0000313" key="3">
    <source>
        <dbReference type="Proteomes" id="UP000708208"/>
    </source>
</evidence>
<comment type="caution">
    <text evidence="2">The sequence shown here is derived from an EMBL/GenBank/DDBJ whole genome shotgun (WGS) entry which is preliminary data.</text>
</comment>
<evidence type="ECO:0000259" key="1">
    <source>
        <dbReference type="SMART" id="SM01361"/>
    </source>
</evidence>
<dbReference type="GO" id="GO:0005615">
    <property type="term" value="C:extracellular space"/>
    <property type="evidence" value="ECO:0007669"/>
    <property type="project" value="InterPro"/>
</dbReference>
<organism evidence="2 3">
    <name type="scientific">Allacma fusca</name>
    <dbReference type="NCBI Taxonomy" id="39272"/>
    <lineage>
        <taxon>Eukaryota</taxon>
        <taxon>Metazoa</taxon>
        <taxon>Ecdysozoa</taxon>
        <taxon>Arthropoda</taxon>
        <taxon>Hexapoda</taxon>
        <taxon>Collembola</taxon>
        <taxon>Symphypleona</taxon>
        <taxon>Sminthuridae</taxon>
        <taxon>Allacma</taxon>
    </lineage>
</organism>
<dbReference type="AlphaFoldDB" id="A0A8J2KXU8"/>
<name>A0A8J2KXU8_9HEXA</name>
<dbReference type="EMBL" id="CAJVCH010257955">
    <property type="protein sequence ID" value="CAG7733856.1"/>
    <property type="molecule type" value="Genomic_DNA"/>
</dbReference>
<dbReference type="InterPro" id="IPR009048">
    <property type="entry name" value="A-macroglobulin_rcpt-bd"/>
</dbReference>
<accession>A0A8J2KXU8</accession>
<dbReference type="Pfam" id="PF07677">
    <property type="entry name" value="A2M_recep"/>
    <property type="match status" value="1"/>
</dbReference>
<dbReference type="InterPro" id="IPR050473">
    <property type="entry name" value="A2M/Complement_sys"/>
</dbReference>
<protein>
    <recommendedName>
        <fullName evidence="1">Alpha-macroglobulin receptor-binding domain-containing protein</fullName>
    </recommendedName>
</protein>
<dbReference type="Proteomes" id="UP000708208">
    <property type="component" value="Unassembled WGS sequence"/>
</dbReference>
<sequence>PKADQAFILLAEKKKTQGPLAYWGRIEVPVPDYKLENNKPFLLPRLPAIYDSENIEATAYALMVYVQRQELQTDAIVKWLNTQRLHDGGWASTQDTVVAMRALIEYTIKSRIRDVTNLTISIEAVALPGKITPFHVNTRNLATQQKVKIPNAYGTVKVEAKGAGYAILQLKVQYGVDINEFVTQPPVKAFDLKAQAFFGGRNASIITYESCQSWTYLDESEQSGMAVLEVKLPTGYFVHQPRLDKYVLSGQVPNLKRARYLPDKVVLYFDYLDQYPTCVNFTVERFFPVANMTRYLPVKVYDYYAPERFNETILDAFTLYRLDICQVCGSYQCPYCPIFAGSRVSST</sequence>
<feature type="domain" description="Alpha-macroglobulin receptor-binding" evidence="1">
    <location>
        <begin position="223"/>
        <end position="314"/>
    </location>
</feature>
<feature type="non-terminal residue" evidence="2">
    <location>
        <position position="1"/>
    </location>
</feature>
<dbReference type="PANTHER" id="PTHR11412:SF172">
    <property type="entry name" value="LD23292P"/>
    <property type="match status" value="1"/>
</dbReference>
<dbReference type="PANTHER" id="PTHR11412">
    <property type="entry name" value="MACROGLOBULIN / COMPLEMENT"/>
    <property type="match status" value="1"/>
</dbReference>